<dbReference type="AlphaFoldDB" id="A0ABD4SZZ1"/>
<dbReference type="Pfam" id="PF03699">
    <property type="entry name" value="UPF0182"/>
    <property type="match status" value="1"/>
</dbReference>
<reference evidence="6 7" key="1">
    <citation type="journal article" date="2015" name="Genome Announc.">
        <title>Draft Genome Sequence of Filamentous Marine Cyanobacterium Lyngbya confervoides Strain BDU141951.</title>
        <authorList>
            <person name="Chandrababunaidu M.M."/>
            <person name="Sen D."/>
            <person name="Tripathy S."/>
        </authorList>
    </citation>
    <scope>NUCLEOTIDE SEQUENCE [LARGE SCALE GENOMIC DNA]</scope>
    <source>
        <strain evidence="6 7">BDU141951</strain>
    </source>
</reference>
<feature type="transmembrane region" description="Helical" evidence="5">
    <location>
        <begin position="93"/>
        <end position="114"/>
    </location>
</feature>
<gene>
    <name evidence="6" type="ORF">QQ91_0003385</name>
</gene>
<dbReference type="InterPro" id="IPR005372">
    <property type="entry name" value="UPF0182"/>
</dbReference>
<feature type="transmembrane region" description="Helical" evidence="5">
    <location>
        <begin position="7"/>
        <end position="29"/>
    </location>
</feature>
<dbReference type="PANTHER" id="PTHR39344:SF1">
    <property type="entry name" value="UPF0182 PROTEIN SLL1060"/>
    <property type="match status" value="1"/>
</dbReference>
<feature type="transmembrane region" description="Helical" evidence="5">
    <location>
        <begin position="198"/>
        <end position="218"/>
    </location>
</feature>
<evidence type="ECO:0000256" key="3">
    <source>
        <dbReference type="ARBA" id="ARBA00022989"/>
    </source>
</evidence>
<evidence type="ECO:0000313" key="6">
    <source>
        <dbReference type="EMBL" id="MCM1981874.1"/>
    </source>
</evidence>
<evidence type="ECO:0000313" key="7">
    <source>
        <dbReference type="Proteomes" id="UP000031561"/>
    </source>
</evidence>
<dbReference type="RefSeq" id="WP_166279995.1">
    <property type="nucleotide sequence ID" value="NZ_JTHE03000023.1"/>
</dbReference>
<dbReference type="Proteomes" id="UP000031561">
    <property type="component" value="Unassembled WGS sequence"/>
</dbReference>
<keyword evidence="3 5" id="KW-1133">Transmembrane helix</keyword>
<feature type="transmembrane region" description="Helical" evidence="5">
    <location>
        <begin position="249"/>
        <end position="266"/>
    </location>
</feature>
<dbReference type="GO" id="GO:0005886">
    <property type="term" value="C:plasma membrane"/>
    <property type="evidence" value="ECO:0007669"/>
    <property type="project" value="UniProtKB-SubCell"/>
</dbReference>
<dbReference type="EMBL" id="JTHE03000023">
    <property type="protein sequence ID" value="MCM1981874.1"/>
    <property type="molecule type" value="Genomic_DNA"/>
</dbReference>
<evidence type="ECO:0000256" key="2">
    <source>
        <dbReference type="ARBA" id="ARBA00022692"/>
    </source>
</evidence>
<comment type="similarity">
    <text evidence="5">Belongs to the UPF0182 family.</text>
</comment>
<keyword evidence="4 5" id="KW-0472">Membrane</keyword>
<dbReference type="HAMAP" id="MF_01600">
    <property type="entry name" value="UPF0182"/>
    <property type="match status" value="1"/>
</dbReference>
<comment type="caution">
    <text evidence="6">The sequence shown here is derived from an EMBL/GenBank/DDBJ whole genome shotgun (WGS) entry which is preliminary data.</text>
</comment>
<name>A0ABD4SZZ1_9CYAN</name>
<proteinExistence type="inferred from homology"/>
<dbReference type="PANTHER" id="PTHR39344">
    <property type="entry name" value="UPF0182 PROTEIN SLL1060"/>
    <property type="match status" value="1"/>
</dbReference>
<keyword evidence="7" id="KW-1185">Reference proteome</keyword>
<evidence type="ECO:0000256" key="4">
    <source>
        <dbReference type="ARBA" id="ARBA00023136"/>
    </source>
</evidence>
<organism evidence="6 7">
    <name type="scientific">Lyngbya confervoides BDU141951</name>
    <dbReference type="NCBI Taxonomy" id="1574623"/>
    <lineage>
        <taxon>Bacteria</taxon>
        <taxon>Bacillati</taxon>
        <taxon>Cyanobacteriota</taxon>
        <taxon>Cyanophyceae</taxon>
        <taxon>Oscillatoriophycideae</taxon>
        <taxon>Oscillatoriales</taxon>
        <taxon>Microcoleaceae</taxon>
        <taxon>Lyngbya</taxon>
    </lineage>
</organism>
<feature type="transmembrane region" description="Helical" evidence="5">
    <location>
        <begin position="49"/>
        <end position="72"/>
    </location>
</feature>
<sequence>MSVASKIILGLCIVLFIGIPAGGALIHLLTESWWFEALGYSSVYWTTLTWQGILGLITFTLYVTVLGVHYGLAHRLTRDRPYQFFAYSELQPYSQSLVRSISLLIIGFVALVAANNSSSAWTRAPEFLQGQSFHQTDPIFNRDLGFYLFQLPFLELLRQIFLMLATWSLVLIFSIYSLKGIFTEANRLFEPSSLERGIKIHLGLAIAALILLLGWGFWLGQYHLLTRQSGVVFGIGFTDYHARLLSHRLMSMVTVGVAMAVLVSLWRRGLRPIIIALTLFGLAFVSLEGIYPWLVQSLIVRPNELAKEKPFLAHNIRYTQAAYHLEQVQNEKYDVQAGLTLDKLQENQTTLENVRLWDYQPLLKTYRQLQEIRSYYRFQDVDVDRYRLQGQLRAVMLSARELDLSQLPSQAQTWVNQQLKYTHGHGLVMSPVNQVSTEGLPEFYIQNIPPQSRLAPQVENPDIYYGELTQSPIFTGTTTDEFDYPQGSGNVFNRYDGLGGVPLDSLGRRLAYALDLSHLQLLISDYFNSQTRIHYDRQVRQRVQHIAPFLRYDSDPYLAIIDGKLNWIIDAYTTSDRYPYAEPINPQINGNDRPASLHRLTQGNINYIRNAVKVVVDAYDGTVLFYVIDPSDPIVQTYQRIFPNLFRAPTTIPDSLRRHFRYPEDLFRIQTSLFLNYHMSDPEVFYNREDLWQLPTQVYEDQAIVMEPYYVIMRLPGATEPEFILIQPLTPNQKDNMIAWMAARTDGEQYGKIILFNFPKQSLVFGPRQIEARIDQDPTISQQLTLWSQSGSKVIRGNLIIFPIERSLLYVEPIYLRAEQAELPQLKRVIVAYDQSIVMAETFAEALTQIFGEEKTATPPPSEDSVSSASPLFDQLAQQALETHQQADAAARAGQWSRFGQLQQRLRDILQRLNQSPPSR</sequence>
<evidence type="ECO:0000256" key="5">
    <source>
        <dbReference type="HAMAP-Rule" id="MF_01600"/>
    </source>
</evidence>
<feature type="transmembrane region" description="Helical" evidence="5">
    <location>
        <begin position="273"/>
        <end position="294"/>
    </location>
</feature>
<evidence type="ECO:0000256" key="1">
    <source>
        <dbReference type="ARBA" id="ARBA00022475"/>
    </source>
</evidence>
<keyword evidence="1 5" id="KW-1003">Cell membrane</keyword>
<feature type="transmembrane region" description="Helical" evidence="5">
    <location>
        <begin position="156"/>
        <end position="178"/>
    </location>
</feature>
<protein>
    <recommendedName>
        <fullName evidence="5">UPF0182 protein QQ91_0003385</fullName>
    </recommendedName>
</protein>
<accession>A0ABD4SZZ1</accession>
<keyword evidence="2 5" id="KW-0812">Transmembrane</keyword>
<comment type="subcellular location">
    <subcellularLocation>
        <location evidence="5">Cell membrane</location>
        <topology evidence="5">Multi-pass membrane protein</topology>
    </subcellularLocation>
</comment>